<feature type="transmembrane region" description="Helical" evidence="6">
    <location>
        <begin position="6"/>
        <end position="29"/>
    </location>
</feature>
<evidence type="ECO:0000256" key="3">
    <source>
        <dbReference type="ARBA" id="ARBA00022692"/>
    </source>
</evidence>
<reference evidence="8" key="1">
    <citation type="journal article" date="2019" name="Int. J. Syst. Evol. Microbiol.">
        <title>The Global Catalogue of Microorganisms (GCM) 10K type strain sequencing project: providing services to taxonomists for standard genome sequencing and annotation.</title>
        <authorList>
            <consortium name="The Broad Institute Genomics Platform"/>
            <consortium name="The Broad Institute Genome Sequencing Center for Infectious Disease"/>
            <person name="Wu L."/>
            <person name="Ma J."/>
        </authorList>
    </citation>
    <scope>NUCLEOTIDE SEQUENCE [LARGE SCALE GENOMIC DNA]</scope>
    <source>
        <strain evidence="8">CCUG 60023</strain>
    </source>
</reference>
<comment type="caution">
    <text evidence="7">The sequence shown here is derived from an EMBL/GenBank/DDBJ whole genome shotgun (WGS) entry which is preliminary data.</text>
</comment>
<keyword evidence="8" id="KW-1185">Reference proteome</keyword>
<name>A0ABW3FGJ6_9HYPH</name>
<comment type="similarity">
    <text evidence="2 6">Belongs to the SURF1 family.</text>
</comment>
<accession>A0ABW3FGJ6</accession>
<dbReference type="PROSITE" id="PS50895">
    <property type="entry name" value="SURF1"/>
    <property type="match status" value="1"/>
</dbReference>
<evidence type="ECO:0000313" key="7">
    <source>
        <dbReference type="EMBL" id="MFD0915941.1"/>
    </source>
</evidence>
<dbReference type="InterPro" id="IPR045214">
    <property type="entry name" value="Surf1/Surf4"/>
</dbReference>
<dbReference type="PANTHER" id="PTHR23427:SF2">
    <property type="entry name" value="SURFEIT LOCUS PROTEIN 1"/>
    <property type="match status" value="1"/>
</dbReference>
<keyword evidence="5 6" id="KW-0472">Membrane</keyword>
<dbReference type="RefSeq" id="WP_377211781.1">
    <property type="nucleotide sequence ID" value="NZ_JBHTJV010000003.1"/>
</dbReference>
<sequence length="248" mass="27550">MKNKFSLAVLLICIASAFVVLMGLGFWQLQRLEWKEAMIARVEEGLNKPPLSIDEIEALDAAGEDIEYRPAFAEGTFLHDAEQHYFATYRSRVGYFVYTPLVMDDGKRLFVNRGFVPMERKDASSRPEGQIVGRVRIEGLARTAPTEKPNSQVPNNDLTKNVYYWKSLSQMAGRAYDKTEFDTASVFLDAGEGVAPGGLPIGGVTRITFSNNHLQYAYTWFGLAAALVGVGGFFLFSLVRGSKENEVA</sequence>
<comment type="subcellular location">
    <subcellularLocation>
        <location evidence="6">Cell membrane</location>
        <topology evidence="6">Multi-pass membrane protein</topology>
    </subcellularLocation>
    <subcellularLocation>
        <location evidence="1">Membrane</location>
    </subcellularLocation>
</comment>
<evidence type="ECO:0000256" key="1">
    <source>
        <dbReference type="ARBA" id="ARBA00004370"/>
    </source>
</evidence>
<gene>
    <name evidence="7" type="ORF">ACFQ14_05935</name>
</gene>
<dbReference type="InterPro" id="IPR002994">
    <property type="entry name" value="Surf1/Shy1"/>
</dbReference>
<dbReference type="PANTHER" id="PTHR23427">
    <property type="entry name" value="SURFEIT LOCUS PROTEIN"/>
    <property type="match status" value="1"/>
</dbReference>
<evidence type="ECO:0000313" key="8">
    <source>
        <dbReference type="Proteomes" id="UP001597101"/>
    </source>
</evidence>
<evidence type="ECO:0000256" key="5">
    <source>
        <dbReference type="ARBA" id="ARBA00023136"/>
    </source>
</evidence>
<proteinExistence type="inferred from homology"/>
<keyword evidence="4 6" id="KW-1133">Transmembrane helix</keyword>
<dbReference type="Pfam" id="PF02104">
    <property type="entry name" value="SURF1"/>
    <property type="match status" value="1"/>
</dbReference>
<feature type="transmembrane region" description="Helical" evidence="6">
    <location>
        <begin position="216"/>
        <end position="239"/>
    </location>
</feature>
<dbReference type="Proteomes" id="UP001597101">
    <property type="component" value="Unassembled WGS sequence"/>
</dbReference>
<protein>
    <recommendedName>
        <fullName evidence="6">SURF1-like protein</fullName>
    </recommendedName>
</protein>
<dbReference type="EMBL" id="JBHTJV010000003">
    <property type="protein sequence ID" value="MFD0915941.1"/>
    <property type="molecule type" value="Genomic_DNA"/>
</dbReference>
<dbReference type="CDD" id="cd06662">
    <property type="entry name" value="SURF1"/>
    <property type="match status" value="1"/>
</dbReference>
<evidence type="ECO:0000256" key="2">
    <source>
        <dbReference type="ARBA" id="ARBA00007165"/>
    </source>
</evidence>
<evidence type="ECO:0000256" key="6">
    <source>
        <dbReference type="RuleBase" id="RU363076"/>
    </source>
</evidence>
<keyword evidence="6" id="KW-1003">Cell membrane</keyword>
<evidence type="ECO:0000256" key="4">
    <source>
        <dbReference type="ARBA" id="ARBA00022989"/>
    </source>
</evidence>
<keyword evidence="3 6" id="KW-0812">Transmembrane</keyword>
<organism evidence="7 8">
    <name type="scientific">Pseudahrensia aquimaris</name>
    <dbReference type="NCBI Taxonomy" id="744461"/>
    <lineage>
        <taxon>Bacteria</taxon>
        <taxon>Pseudomonadati</taxon>
        <taxon>Pseudomonadota</taxon>
        <taxon>Alphaproteobacteria</taxon>
        <taxon>Hyphomicrobiales</taxon>
        <taxon>Ahrensiaceae</taxon>
        <taxon>Pseudahrensia</taxon>
    </lineage>
</organism>